<gene>
    <name evidence="2" type="ORF">V1633_20280</name>
</gene>
<dbReference type="Gene3D" id="3.40.50.720">
    <property type="entry name" value="NAD(P)-binding Rossmann-like Domain"/>
    <property type="match status" value="1"/>
</dbReference>
<evidence type="ECO:0000259" key="1">
    <source>
        <dbReference type="Pfam" id="PF03435"/>
    </source>
</evidence>
<protein>
    <submittedName>
        <fullName evidence="2">Saccharopine dehydrogenase NADP-binding domain-containing protein</fullName>
    </submittedName>
</protein>
<dbReference type="EMBL" id="JAZGQK010000017">
    <property type="protein sequence ID" value="MEE6260827.1"/>
    <property type="molecule type" value="Genomic_DNA"/>
</dbReference>
<sequence>MAVTASESTSTQRTYLSDRISVIRGEDERVWAGDVRVFRSLASPPYVESQAGWSTTSPDALNRPDQEINVRIAVYGASGYQAKLVLVELTGRDMDVVLVGRNATRLRDAATAVGIVDAAQRVADADDHDALVPAFRDCDAVINCAGPFTRSGHAVVRAAISAGCHYVDTAGEQFYIKSVYDLFARDAERAGVTVVPATNDACLPSDLIARLLAELIQPIEEIAVSHFIVGGAGPSRGSLRSVAESIDAIGAGGLSYDDGDWHTGIPARHASVTLPGTTQPTDVVKFPLSEVVTIPRHVRVQHVEGLVDAALGARLGTPLTSQIIESLPEGPSVAARRTQRFTYLVDATGREGQSARGVVQGPDTYGTTALIAVEAARRLVEDGAEPGVLAPAQAYDPTSFLDFLTPYGISRTISVSGTSPTRH</sequence>
<dbReference type="InterPro" id="IPR036291">
    <property type="entry name" value="NAD(P)-bd_dom_sf"/>
</dbReference>
<comment type="caution">
    <text evidence="2">The sequence shown here is derived from an EMBL/GenBank/DDBJ whole genome shotgun (WGS) entry which is preliminary data.</text>
</comment>
<dbReference type="PANTHER" id="PTHR43781">
    <property type="entry name" value="SACCHAROPINE DEHYDROGENASE"/>
    <property type="match status" value="1"/>
</dbReference>
<evidence type="ECO:0000313" key="3">
    <source>
        <dbReference type="Proteomes" id="UP001332243"/>
    </source>
</evidence>
<keyword evidence="3" id="KW-1185">Reference proteome</keyword>
<dbReference type="PANTHER" id="PTHR43781:SF1">
    <property type="entry name" value="SACCHAROPINE DEHYDROGENASE"/>
    <property type="match status" value="1"/>
</dbReference>
<dbReference type="Pfam" id="PF03435">
    <property type="entry name" value="Sacchrp_dh_NADP"/>
    <property type="match status" value="1"/>
</dbReference>
<dbReference type="RefSeq" id="WP_331215945.1">
    <property type="nucleotide sequence ID" value="NZ_JAZGQK010000017.1"/>
</dbReference>
<evidence type="ECO:0000313" key="2">
    <source>
        <dbReference type="EMBL" id="MEE6260827.1"/>
    </source>
</evidence>
<organism evidence="2 3">
    <name type="scientific">Plantactinospora sonchi</name>
    <dbReference type="NCBI Taxonomy" id="1544735"/>
    <lineage>
        <taxon>Bacteria</taxon>
        <taxon>Bacillati</taxon>
        <taxon>Actinomycetota</taxon>
        <taxon>Actinomycetes</taxon>
        <taxon>Micromonosporales</taxon>
        <taxon>Micromonosporaceae</taxon>
        <taxon>Plantactinospora</taxon>
    </lineage>
</organism>
<name>A0ABU7RWD8_9ACTN</name>
<accession>A0ABU7RWD8</accession>
<proteinExistence type="predicted"/>
<feature type="domain" description="Saccharopine dehydrogenase NADP binding" evidence="1">
    <location>
        <begin position="72"/>
        <end position="195"/>
    </location>
</feature>
<dbReference type="Proteomes" id="UP001332243">
    <property type="component" value="Unassembled WGS sequence"/>
</dbReference>
<reference evidence="2 3" key="1">
    <citation type="submission" date="2024-01" db="EMBL/GenBank/DDBJ databases">
        <title>Genome insights into Plantactinospora sonchi sp. nov.</title>
        <authorList>
            <person name="Wang L."/>
        </authorList>
    </citation>
    <scope>NUCLEOTIDE SEQUENCE [LARGE SCALE GENOMIC DNA]</scope>
    <source>
        <strain evidence="2 3">NEAU-QY2</strain>
    </source>
</reference>
<dbReference type="InterPro" id="IPR005097">
    <property type="entry name" value="Sacchrp_dh_NADP-bd"/>
</dbReference>
<dbReference type="SUPFAM" id="SSF51735">
    <property type="entry name" value="NAD(P)-binding Rossmann-fold domains"/>
    <property type="match status" value="1"/>
</dbReference>